<dbReference type="PROSITE" id="PS50977">
    <property type="entry name" value="HTH_TETR_2"/>
    <property type="match status" value="1"/>
</dbReference>
<dbReference type="InterPro" id="IPR050624">
    <property type="entry name" value="HTH-type_Tx_Regulator"/>
</dbReference>
<dbReference type="GO" id="GO:0003677">
    <property type="term" value="F:DNA binding"/>
    <property type="evidence" value="ECO:0007669"/>
    <property type="project" value="UniProtKB-UniRule"/>
</dbReference>
<evidence type="ECO:0000313" key="5">
    <source>
        <dbReference type="Proteomes" id="UP000679848"/>
    </source>
</evidence>
<dbReference type="Pfam" id="PF00440">
    <property type="entry name" value="TetR_N"/>
    <property type="match status" value="1"/>
</dbReference>
<proteinExistence type="predicted"/>
<dbReference type="InterPro" id="IPR001647">
    <property type="entry name" value="HTH_TetR"/>
</dbReference>
<feature type="domain" description="HTH tetR-type" evidence="3">
    <location>
        <begin position="12"/>
        <end position="72"/>
    </location>
</feature>
<dbReference type="PANTHER" id="PTHR43479:SF11">
    <property type="entry name" value="ACREF_ENVCD OPERON REPRESSOR-RELATED"/>
    <property type="match status" value="1"/>
</dbReference>
<dbReference type="PANTHER" id="PTHR43479">
    <property type="entry name" value="ACREF/ENVCD OPERON REPRESSOR-RELATED"/>
    <property type="match status" value="1"/>
</dbReference>
<keyword evidence="5" id="KW-1185">Reference proteome</keyword>
<feature type="DNA-binding region" description="H-T-H motif" evidence="2">
    <location>
        <begin position="35"/>
        <end position="54"/>
    </location>
</feature>
<protein>
    <submittedName>
        <fullName evidence="4">TetR family transcriptional regulator</fullName>
    </submittedName>
</protein>
<keyword evidence="1 2" id="KW-0238">DNA-binding</keyword>
<name>A0A810QF72_9FIRM</name>
<dbReference type="RefSeq" id="WP_055181029.1">
    <property type="nucleotide sequence ID" value="NZ_AP023420.1"/>
</dbReference>
<evidence type="ECO:0000256" key="1">
    <source>
        <dbReference type="ARBA" id="ARBA00023125"/>
    </source>
</evidence>
<organism evidence="4 5">
    <name type="scientific">Pusillibacter faecalis</name>
    <dbReference type="NCBI Taxonomy" id="2714358"/>
    <lineage>
        <taxon>Bacteria</taxon>
        <taxon>Bacillati</taxon>
        <taxon>Bacillota</taxon>
        <taxon>Clostridia</taxon>
        <taxon>Eubacteriales</taxon>
        <taxon>Oscillospiraceae</taxon>
        <taxon>Pusillibacter</taxon>
    </lineage>
</organism>
<dbReference type="Proteomes" id="UP000679848">
    <property type="component" value="Chromosome"/>
</dbReference>
<dbReference type="AlphaFoldDB" id="A0A810QF72"/>
<dbReference type="SUPFAM" id="SSF46689">
    <property type="entry name" value="Homeodomain-like"/>
    <property type="match status" value="1"/>
</dbReference>
<reference evidence="4" key="1">
    <citation type="submission" date="2020-09" db="EMBL/GenBank/DDBJ databases">
        <title>New species isolated from human feces.</title>
        <authorList>
            <person name="Kitahara M."/>
            <person name="Shigeno Y."/>
            <person name="Shime M."/>
            <person name="Matsumoto Y."/>
            <person name="Nakamura S."/>
            <person name="Motooka D."/>
            <person name="Fukuoka S."/>
            <person name="Nishikawa H."/>
            <person name="Benno Y."/>
        </authorList>
    </citation>
    <scope>NUCLEOTIDE SEQUENCE</scope>
    <source>
        <strain evidence="4">MM59</strain>
    </source>
</reference>
<dbReference type="InterPro" id="IPR009057">
    <property type="entry name" value="Homeodomain-like_sf"/>
</dbReference>
<accession>A0A810QF72</accession>
<dbReference type="PRINTS" id="PR00455">
    <property type="entry name" value="HTHTETR"/>
</dbReference>
<dbReference type="KEGG" id="pfaa:MM59RIKEN_05120"/>
<gene>
    <name evidence="4" type="ORF">MM59RIKEN_05120</name>
</gene>
<dbReference type="EMBL" id="AP023420">
    <property type="protein sequence ID" value="BCK83193.1"/>
    <property type="molecule type" value="Genomic_DNA"/>
</dbReference>
<sequence>MSPKIFSITDREELRVKMLDAGFELIKQYGMTHASVEKITQAAGLGKSTFYNFFSSKEEFVTGIMEYQRDRVKQHFETLLNGREKMTAAEGKEYLKLIVFSQNSIYQYLTVEDMEKLRRASSPECVTPDDADYDQREAQILHGLLDHMEGVRQDVDLHVAANLIKIMAMAKVNRESLHTDALDRTLERIYELLFSLIFKEDA</sequence>
<evidence type="ECO:0000313" key="4">
    <source>
        <dbReference type="EMBL" id="BCK83193.1"/>
    </source>
</evidence>
<evidence type="ECO:0000259" key="3">
    <source>
        <dbReference type="PROSITE" id="PS50977"/>
    </source>
</evidence>
<dbReference type="Gene3D" id="1.10.357.10">
    <property type="entry name" value="Tetracycline Repressor, domain 2"/>
    <property type="match status" value="1"/>
</dbReference>
<evidence type="ECO:0000256" key="2">
    <source>
        <dbReference type="PROSITE-ProRule" id="PRU00335"/>
    </source>
</evidence>